<evidence type="ECO:0000256" key="8">
    <source>
        <dbReference type="ARBA" id="ARBA00022871"/>
    </source>
</evidence>
<evidence type="ECO:0000313" key="13">
    <source>
        <dbReference type="Proteomes" id="UP000579904"/>
    </source>
</evidence>
<feature type="domain" description="Tudor" evidence="10">
    <location>
        <begin position="363"/>
        <end position="420"/>
    </location>
</feature>
<dbReference type="PROSITE" id="PS51644">
    <property type="entry name" value="HTH_OST"/>
    <property type="match status" value="2"/>
</dbReference>
<evidence type="ECO:0000256" key="7">
    <source>
        <dbReference type="ARBA" id="ARBA00022782"/>
    </source>
</evidence>
<evidence type="ECO:0000259" key="11">
    <source>
        <dbReference type="PROSITE" id="PS51644"/>
    </source>
</evidence>
<sequence>MSKRAQLMEVLKKEVRALLLAAKEGLTPAQLENDYMAMVGKPLPLHDLGFQSTLELVANMPDVVRVCPYKKGTCILKAVADETTKAIAKLVARQRSAKARKGAGAKAAPASSPSKNPQSFPRRVKTPVLPAAVKAELQDLLSSSPLLLVDFDKAFFRRFGRTFQYKQYGFFSMFEVLRSMSDTIVIEQTRSGSLLTLKKCLASEIEKDEMPRAPAAEIQLNCESKNFHLPAGERSEPVETQAVNSCDDLKQEGSECENECFITGKVLIQVCAIFWDSLILTKLIMTPEIPPDAVQDRSLCSLPQLERRCLVGVYVEYVISPSQFYIHVCSRETSDKLQDMMIEMRHCYSHKLVSDRYIMPESSIQPGQLCCVTVLKWWYRVIIHRVISDQEVEVFYADYGNLETVRKSSLRFLKWCYLKLPAQAIPCSLAWVKPVEGTWSSTATLLFKKLCGSKLLVGIVDEYVDGILHLFLCDTSTEKDVYFHSVLRDEECAEVCGENVPSQGFKELNPSALYLQPSGKEEDAELGEPDLSLQLESLDVDNEIARLKLDKNDLCDQPWHLSAEEERQDDGLPLLEEVSVLRTADEDPALAQEDANKAPTELVAVVKTPHSLEESSMPAVLVKSVEDTCSSFIYSEQRAGMSQDDPGQIERFSNKAQLGEAVHPSILLMAVPFMLDNHNNEEKMKDKDLPGSPAVELSSAGGLLDQGPSQKLYVPPTTLSTVFAAARLATSSHYFQWPLNLRKKV</sequence>
<dbReference type="Gene3D" id="2.30.30.140">
    <property type="match status" value="1"/>
</dbReference>
<feature type="domain" description="HTH OST-type" evidence="11">
    <location>
        <begin position="125"/>
        <end position="200"/>
    </location>
</feature>
<dbReference type="CDD" id="cd09975">
    <property type="entry name" value="LOTUS_2_TDRD5"/>
    <property type="match status" value="1"/>
</dbReference>
<evidence type="ECO:0000256" key="2">
    <source>
        <dbReference type="ARBA" id="ARBA00010384"/>
    </source>
</evidence>
<dbReference type="Pfam" id="PF12872">
    <property type="entry name" value="OST-HTH"/>
    <property type="match status" value="2"/>
</dbReference>
<organism evidence="12 13">
    <name type="scientific">Oreotrochilus melanogaster</name>
    <dbReference type="NCBI Taxonomy" id="689266"/>
    <lineage>
        <taxon>Eukaryota</taxon>
        <taxon>Metazoa</taxon>
        <taxon>Chordata</taxon>
        <taxon>Craniata</taxon>
        <taxon>Vertebrata</taxon>
        <taxon>Euteleostomi</taxon>
        <taxon>Archelosauria</taxon>
        <taxon>Archosauria</taxon>
        <taxon>Dinosauria</taxon>
        <taxon>Saurischia</taxon>
        <taxon>Theropoda</taxon>
        <taxon>Coelurosauria</taxon>
        <taxon>Aves</taxon>
        <taxon>Neognathae</taxon>
        <taxon>Neoaves</taxon>
        <taxon>Strisores</taxon>
        <taxon>Apodiformes</taxon>
        <taxon>Trochilidae</taxon>
        <taxon>Oreotrochilus</taxon>
    </lineage>
</organism>
<dbReference type="GO" id="GO:0007281">
    <property type="term" value="P:germ cell development"/>
    <property type="evidence" value="ECO:0007669"/>
    <property type="project" value="InterPro"/>
</dbReference>
<dbReference type="InterPro" id="IPR035437">
    <property type="entry name" value="SNase_OB-fold_sf"/>
</dbReference>
<keyword evidence="6" id="KW-0677">Repeat</keyword>
<keyword evidence="7" id="KW-0221">Differentiation</keyword>
<dbReference type="GO" id="GO:0007283">
    <property type="term" value="P:spermatogenesis"/>
    <property type="evidence" value="ECO:0007669"/>
    <property type="project" value="UniProtKB-KW"/>
</dbReference>
<feature type="non-terminal residue" evidence="12">
    <location>
        <position position="1"/>
    </location>
</feature>
<dbReference type="GO" id="GO:0005737">
    <property type="term" value="C:cytoplasm"/>
    <property type="evidence" value="ECO:0007669"/>
    <property type="project" value="UniProtKB-SubCell"/>
</dbReference>
<keyword evidence="4" id="KW-0217">Developmental protein</keyword>
<dbReference type="SUPFAM" id="SSF63748">
    <property type="entry name" value="Tudor/PWWP/MBT"/>
    <property type="match status" value="1"/>
</dbReference>
<keyword evidence="5" id="KW-0963">Cytoplasm</keyword>
<dbReference type="InterPro" id="IPR041966">
    <property type="entry name" value="LOTUS-like"/>
</dbReference>
<protein>
    <recommendedName>
        <fullName evidence="3">Tudor domain-containing protein 5</fullName>
    </recommendedName>
</protein>
<evidence type="ECO:0000256" key="4">
    <source>
        <dbReference type="ARBA" id="ARBA00022473"/>
    </source>
</evidence>
<dbReference type="Gene3D" id="3.30.420.610">
    <property type="entry name" value="LOTUS domain-like"/>
    <property type="match status" value="2"/>
</dbReference>
<dbReference type="SMART" id="SM00333">
    <property type="entry name" value="TUDOR"/>
    <property type="match status" value="1"/>
</dbReference>
<dbReference type="InterPro" id="IPR050621">
    <property type="entry name" value="Tudor_domain_containing"/>
</dbReference>
<evidence type="ECO:0000256" key="9">
    <source>
        <dbReference type="SAM" id="MobiDB-lite"/>
    </source>
</evidence>
<evidence type="ECO:0000259" key="10">
    <source>
        <dbReference type="PROSITE" id="PS50304"/>
    </source>
</evidence>
<dbReference type="Proteomes" id="UP000579904">
    <property type="component" value="Unassembled WGS sequence"/>
</dbReference>
<dbReference type="InterPro" id="IPR037982">
    <property type="entry name" value="TDRD5_LOTUS_2"/>
</dbReference>
<comment type="caution">
    <text evidence="12">The sequence shown here is derived from an EMBL/GenBank/DDBJ whole genome shotgun (WGS) entry which is preliminary data.</text>
</comment>
<proteinExistence type="inferred from homology"/>
<dbReference type="PROSITE" id="PS50304">
    <property type="entry name" value="TUDOR"/>
    <property type="match status" value="1"/>
</dbReference>
<dbReference type="PANTHER" id="PTHR22948:SF19">
    <property type="entry name" value="TUDOR DOMAIN-CONTAINING PROTEIN 5"/>
    <property type="match status" value="1"/>
</dbReference>
<dbReference type="EMBL" id="VZUB01002323">
    <property type="protein sequence ID" value="NXU72892.1"/>
    <property type="molecule type" value="Genomic_DNA"/>
</dbReference>
<evidence type="ECO:0000256" key="3">
    <source>
        <dbReference type="ARBA" id="ARBA00013420"/>
    </source>
</evidence>
<feature type="region of interest" description="Disordered" evidence="9">
    <location>
        <begin position="100"/>
        <end position="122"/>
    </location>
</feature>
<accession>A0A7L3N2U3</accession>
<dbReference type="AlphaFoldDB" id="A0A7L3N2U3"/>
<feature type="domain" description="HTH OST-type" evidence="11">
    <location>
        <begin position="7"/>
        <end position="80"/>
    </location>
</feature>
<dbReference type="Pfam" id="PF00567">
    <property type="entry name" value="TUDOR"/>
    <property type="match status" value="1"/>
</dbReference>
<feature type="non-terminal residue" evidence="12">
    <location>
        <position position="745"/>
    </location>
</feature>
<evidence type="ECO:0000256" key="6">
    <source>
        <dbReference type="ARBA" id="ARBA00022737"/>
    </source>
</evidence>
<dbReference type="OrthoDB" id="10052065at2759"/>
<dbReference type="CDD" id="cd20419">
    <property type="entry name" value="Tudor_TDRD5"/>
    <property type="match status" value="1"/>
</dbReference>
<keyword evidence="8" id="KW-0744">Spermatogenesis</keyword>
<dbReference type="Gene3D" id="2.40.50.90">
    <property type="match status" value="1"/>
</dbReference>
<comment type="subcellular location">
    <subcellularLocation>
        <location evidence="1">Cytoplasm</location>
    </subcellularLocation>
</comment>
<evidence type="ECO:0000313" key="12">
    <source>
        <dbReference type="EMBL" id="NXU72892.1"/>
    </source>
</evidence>
<comment type="similarity">
    <text evidence="2">Belongs to the TDRD5 family.</text>
</comment>
<feature type="compositionally biased region" description="Low complexity" evidence="9">
    <location>
        <begin position="104"/>
        <end position="115"/>
    </location>
</feature>
<evidence type="ECO:0000256" key="5">
    <source>
        <dbReference type="ARBA" id="ARBA00022490"/>
    </source>
</evidence>
<reference evidence="12 13" key="1">
    <citation type="submission" date="2019-09" db="EMBL/GenBank/DDBJ databases">
        <title>Bird 10,000 Genomes (B10K) Project - Family phase.</title>
        <authorList>
            <person name="Zhang G."/>
        </authorList>
    </citation>
    <scope>NUCLEOTIDE SEQUENCE [LARGE SCALE GENOMIC DNA]</scope>
    <source>
        <strain evidence="12">OUT-0002</strain>
    </source>
</reference>
<name>A0A7L3N2U3_9AVES</name>
<feature type="region of interest" description="Disordered" evidence="9">
    <location>
        <begin position="681"/>
        <end position="708"/>
    </location>
</feature>
<evidence type="ECO:0000256" key="1">
    <source>
        <dbReference type="ARBA" id="ARBA00004496"/>
    </source>
</evidence>
<dbReference type="InterPro" id="IPR002999">
    <property type="entry name" value="Tudor"/>
</dbReference>
<dbReference type="InterPro" id="IPR025605">
    <property type="entry name" value="OST-HTH/LOTUS_dom"/>
</dbReference>
<gene>
    <name evidence="12" type="primary">Tdrd5</name>
    <name evidence="12" type="ORF">OREMEL_R04374</name>
</gene>
<dbReference type="PANTHER" id="PTHR22948">
    <property type="entry name" value="TUDOR DOMAIN CONTAINING PROTEIN"/>
    <property type="match status" value="1"/>
</dbReference>
<keyword evidence="13" id="KW-1185">Reference proteome</keyword>